<dbReference type="InterPro" id="IPR052900">
    <property type="entry name" value="Phospholipid_Metab_Enz"/>
</dbReference>
<dbReference type="AlphaFoldDB" id="A0A857L413"/>
<organism evidence="2">
    <name type="scientific">Gordonia amarae</name>
    <dbReference type="NCBI Taxonomy" id="36821"/>
    <lineage>
        <taxon>Bacteria</taxon>
        <taxon>Bacillati</taxon>
        <taxon>Actinomycetota</taxon>
        <taxon>Actinomycetes</taxon>
        <taxon>Mycobacteriales</taxon>
        <taxon>Gordoniaceae</taxon>
        <taxon>Gordonia</taxon>
    </lineage>
</organism>
<proteinExistence type="predicted"/>
<dbReference type="InterPro" id="IPR006311">
    <property type="entry name" value="TAT_signal"/>
</dbReference>
<reference evidence="2" key="1">
    <citation type="journal article" date="2021" name="Nat. Microbiol.">
        <title>Cocultivation of an ultrasmall environmental parasitic bacterium with lytic ability against bacteria associated with wastewater foams.</title>
        <authorList>
            <person name="Batinovic S."/>
            <person name="Rose J.J.A."/>
            <person name="Ratcliffe J."/>
            <person name="Seviour R.J."/>
            <person name="Petrovski S."/>
        </authorList>
    </citation>
    <scope>NUCLEOTIDE SEQUENCE</scope>
    <source>
        <strain evidence="2">CON44</strain>
    </source>
</reference>
<feature type="region of interest" description="Disordered" evidence="1">
    <location>
        <begin position="1"/>
        <end position="27"/>
    </location>
</feature>
<accession>A0A857L413</accession>
<dbReference type="Pfam" id="PF09423">
    <property type="entry name" value="PhoD"/>
    <property type="match status" value="1"/>
</dbReference>
<dbReference type="InterPro" id="IPR018946">
    <property type="entry name" value="PhoD-like_MPP"/>
</dbReference>
<dbReference type="InterPro" id="IPR038607">
    <property type="entry name" value="PhoD-like_sf"/>
</dbReference>
<dbReference type="RefSeq" id="WP_005192747.1">
    <property type="nucleotide sequence ID" value="NZ_CP045804.1"/>
</dbReference>
<protein>
    <submittedName>
        <fullName evidence="2">Alkaline phosphatase</fullName>
    </submittedName>
</protein>
<name>A0A857L413_9ACTN</name>
<dbReference type="InterPro" id="IPR032093">
    <property type="entry name" value="PhoD_N"/>
</dbReference>
<dbReference type="SUPFAM" id="SSF56300">
    <property type="entry name" value="Metallo-dependent phosphatases"/>
    <property type="match status" value="1"/>
</dbReference>
<dbReference type="Gene3D" id="2.60.40.380">
    <property type="entry name" value="Purple acid phosphatase-like, N-terminal"/>
    <property type="match status" value="1"/>
</dbReference>
<dbReference type="EMBL" id="CP045810">
    <property type="protein sequence ID" value="QHN41949.1"/>
    <property type="molecule type" value="Genomic_DNA"/>
</dbReference>
<evidence type="ECO:0000256" key="1">
    <source>
        <dbReference type="SAM" id="MobiDB-lite"/>
    </source>
</evidence>
<dbReference type="Pfam" id="PF16655">
    <property type="entry name" value="PhoD_N"/>
    <property type="match status" value="1"/>
</dbReference>
<dbReference type="PANTHER" id="PTHR43606">
    <property type="entry name" value="PHOSPHATASE, PUTATIVE (AFU_ORTHOLOGUE AFUA_6G08710)-RELATED"/>
    <property type="match status" value="1"/>
</dbReference>
<gene>
    <name evidence="2" type="ORF">GII30_10145</name>
</gene>
<sequence length="575" mass="62348">MFDVPTQPPVSGAPTAAGSPAPATPDRRTVLRAGAGIGVAATLYAAGSAGPASAAPSSGGTHRVFAHGVASGDPMADRIILWTRVTPTASATPGSGVGTPVQVTWRIATDVELRSVVSSGTTTTGPDRDFTVKIDATGLAPDTRYWYAFTTTVGGTTHRSPVGATRTAPAPGADVSRVRFGVVSCANWEAGYFGAYRHLRGQRDLTAIVHLGDYYYEYKTGEYTGKGPAIRIHSPRNEARTLRDYRMRHAQYKTDPDLAALHLALPWICTWDDHESADNSWRGGAENHSASEGPWATRKAASERAYYEWMPVRPPADPNGRHLYRRLAFGNLLDLSMLDLRTYRDKEASMISRKIDDPARTITGKTQMKWLTDGLASSTAAWRIVGNPVMITPVLLPPLDKKTTAAITDVLGLPEGGIPYNADVWDGYTADRKKLLRTIADKHIGNVVFITGDIHTSWACDVPIDAAGYRSGNAVATELVVPSVTADNIDEMIKVPEHTVSNAIPPALTALNPYIKWTDLDAHGYGVFTVTKAAVQMDWYFLRDKTKRLTGQYHARSFQVRSGSNRVIPVVNPIR</sequence>
<dbReference type="PANTHER" id="PTHR43606:SF2">
    <property type="entry name" value="ALKALINE PHOSPHATASE FAMILY PROTEIN (AFU_ORTHOLOGUE AFUA_5G03860)"/>
    <property type="match status" value="1"/>
</dbReference>
<feature type="compositionally biased region" description="Low complexity" evidence="1">
    <location>
        <begin position="9"/>
        <end position="21"/>
    </location>
</feature>
<dbReference type="PROSITE" id="PS51318">
    <property type="entry name" value="TAT"/>
    <property type="match status" value="1"/>
</dbReference>
<dbReference type="CDD" id="cd07389">
    <property type="entry name" value="MPP_PhoD"/>
    <property type="match status" value="1"/>
</dbReference>
<dbReference type="Gene3D" id="3.60.21.70">
    <property type="entry name" value="PhoD-like phosphatase"/>
    <property type="match status" value="1"/>
</dbReference>
<dbReference type="InterPro" id="IPR029052">
    <property type="entry name" value="Metallo-depent_PP-like"/>
</dbReference>
<evidence type="ECO:0000313" key="2">
    <source>
        <dbReference type="EMBL" id="QHN41949.1"/>
    </source>
</evidence>